<keyword evidence="2" id="KW-1185">Reference proteome</keyword>
<accession>A0A315E5G6</accession>
<dbReference type="AlphaFoldDB" id="A0A315E5G6"/>
<organism evidence="1 2">
    <name type="scientific">Limnohabitans parvus II-B4</name>
    <dbReference type="NCBI Taxonomy" id="1293052"/>
    <lineage>
        <taxon>Bacteria</taxon>
        <taxon>Pseudomonadati</taxon>
        <taxon>Pseudomonadota</taxon>
        <taxon>Betaproteobacteria</taxon>
        <taxon>Burkholderiales</taxon>
        <taxon>Comamonadaceae</taxon>
        <taxon>Limnohabitans</taxon>
    </lineage>
</organism>
<dbReference type="Proteomes" id="UP000250790">
    <property type="component" value="Unassembled WGS sequence"/>
</dbReference>
<dbReference type="EMBL" id="NESN01000005">
    <property type="protein sequence ID" value="PUE52118.1"/>
    <property type="molecule type" value="Genomic_DNA"/>
</dbReference>
<sequence length="75" mass="8515">MNTNQGSAIMMNSHQQKELLEATAWLRPVTRWAAAFSIRWSGVLPSGIRNLPLKIVKRILANYQTRMSSGCKTQR</sequence>
<reference evidence="1 2" key="1">
    <citation type="submission" date="2017-04" db="EMBL/GenBank/DDBJ databases">
        <title>Unexpected and diverse lifestyles within the genus Limnohabitans.</title>
        <authorList>
            <person name="Kasalicky V."/>
            <person name="Mehrshad M."/>
            <person name="Andrei S.-A."/>
            <person name="Salcher M."/>
            <person name="Kratochvilova H."/>
            <person name="Simek K."/>
            <person name="Ghai R."/>
        </authorList>
    </citation>
    <scope>NUCLEOTIDE SEQUENCE [LARGE SCALE GENOMIC DNA]</scope>
    <source>
        <strain evidence="1 2">II-B4</strain>
    </source>
</reference>
<protein>
    <submittedName>
        <fullName evidence="1">Uncharacterized protein</fullName>
    </submittedName>
</protein>
<gene>
    <name evidence="1" type="ORF">B9Z37_13710</name>
</gene>
<evidence type="ECO:0000313" key="2">
    <source>
        <dbReference type="Proteomes" id="UP000250790"/>
    </source>
</evidence>
<comment type="caution">
    <text evidence="1">The sequence shown here is derived from an EMBL/GenBank/DDBJ whole genome shotgun (WGS) entry which is preliminary data.</text>
</comment>
<name>A0A315E5G6_9BURK</name>
<proteinExistence type="predicted"/>
<evidence type="ECO:0000313" key="1">
    <source>
        <dbReference type="EMBL" id="PUE52118.1"/>
    </source>
</evidence>